<keyword evidence="1" id="KW-0812">Transmembrane</keyword>
<proteinExistence type="predicted"/>
<dbReference type="AlphaFoldDB" id="A0AAU9LZ93"/>
<name>A0AAU9LZ93_9ASTR</name>
<keyword evidence="3" id="KW-1185">Reference proteome</keyword>
<feature type="transmembrane region" description="Helical" evidence="1">
    <location>
        <begin position="12"/>
        <end position="33"/>
    </location>
</feature>
<accession>A0AAU9LZ93</accession>
<feature type="transmembrane region" description="Helical" evidence="1">
    <location>
        <begin position="53"/>
        <end position="74"/>
    </location>
</feature>
<keyword evidence="1" id="KW-1133">Transmembrane helix</keyword>
<evidence type="ECO:0000313" key="3">
    <source>
        <dbReference type="Proteomes" id="UP001157418"/>
    </source>
</evidence>
<dbReference type="Proteomes" id="UP001157418">
    <property type="component" value="Unassembled WGS sequence"/>
</dbReference>
<evidence type="ECO:0000313" key="2">
    <source>
        <dbReference type="EMBL" id="CAH1420126.1"/>
    </source>
</evidence>
<sequence length="75" mass="8615">MDITTQKSNIFFFFWHLGLEKGFLISPKILLWVAPPLMQSLSSSTPQRRVRSYIFGIDLCVESYIFVICSVLTAI</sequence>
<keyword evidence="1" id="KW-0472">Membrane</keyword>
<gene>
    <name evidence="2" type="ORF">LVIROSA_LOCUS7617</name>
</gene>
<reference evidence="2 3" key="1">
    <citation type="submission" date="2022-01" db="EMBL/GenBank/DDBJ databases">
        <authorList>
            <person name="Xiong W."/>
            <person name="Schranz E."/>
        </authorList>
    </citation>
    <scope>NUCLEOTIDE SEQUENCE [LARGE SCALE GENOMIC DNA]</scope>
</reference>
<organism evidence="2 3">
    <name type="scientific">Lactuca virosa</name>
    <dbReference type="NCBI Taxonomy" id="75947"/>
    <lineage>
        <taxon>Eukaryota</taxon>
        <taxon>Viridiplantae</taxon>
        <taxon>Streptophyta</taxon>
        <taxon>Embryophyta</taxon>
        <taxon>Tracheophyta</taxon>
        <taxon>Spermatophyta</taxon>
        <taxon>Magnoliopsida</taxon>
        <taxon>eudicotyledons</taxon>
        <taxon>Gunneridae</taxon>
        <taxon>Pentapetalae</taxon>
        <taxon>asterids</taxon>
        <taxon>campanulids</taxon>
        <taxon>Asterales</taxon>
        <taxon>Asteraceae</taxon>
        <taxon>Cichorioideae</taxon>
        <taxon>Cichorieae</taxon>
        <taxon>Lactucinae</taxon>
        <taxon>Lactuca</taxon>
    </lineage>
</organism>
<protein>
    <submittedName>
        <fullName evidence="2">Uncharacterized protein</fullName>
    </submittedName>
</protein>
<comment type="caution">
    <text evidence="2">The sequence shown here is derived from an EMBL/GenBank/DDBJ whole genome shotgun (WGS) entry which is preliminary data.</text>
</comment>
<evidence type="ECO:0000256" key="1">
    <source>
        <dbReference type="SAM" id="Phobius"/>
    </source>
</evidence>
<dbReference type="EMBL" id="CAKMRJ010000826">
    <property type="protein sequence ID" value="CAH1420126.1"/>
    <property type="molecule type" value="Genomic_DNA"/>
</dbReference>